<keyword evidence="1" id="KW-0472">Membrane</keyword>
<keyword evidence="1" id="KW-0812">Transmembrane</keyword>
<organism evidence="2 3">
    <name type="scientific">Cudoniella acicularis</name>
    <dbReference type="NCBI Taxonomy" id="354080"/>
    <lineage>
        <taxon>Eukaryota</taxon>
        <taxon>Fungi</taxon>
        <taxon>Dikarya</taxon>
        <taxon>Ascomycota</taxon>
        <taxon>Pezizomycotina</taxon>
        <taxon>Leotiomycetes</taxon>
        <taxon>Helotiales</taxon>
        <taxon>Tricladiaceae</taxon>
        <taxon>Cudoniella</taxon>
    </lineage>
</organism>
<keyword evidence="1" id="KW-1133">Transmembrane helix</keyword>
<dbReference type="AlphaFoldDB" id="A0A8H4RHE5"/>
<gene>
    <name evidence="2" type="ORF">G7Y89_g9935</name>
</gene>
<dbReference type="OrthoDB" id="5086500at2759"/>
<feature type="transmembrane region" description="Helical" evidence="1">
    <location>
        <begin position="288"/>
        <end position="312"/>
    </location>
</feature>
<dbReference type="PANTHER" id="PTHR34414">
    <property type="entry name" value="HET DOMAIN-CONTAINING PROTEIN-RELATED"/>
    <property type="match status" value="1"/>
</dbReference>
<dbReference type="EMBL" id="JAAMPI010000843">
    <property type="protein sequence ID" value="KAF4628222.1"/>
    <property type="molecule type" value="Genomic_DNA"/>
</dbReference>
<evidence type="ECO:0000313" key="2">
    <source>
        <dbReference type="EMBL" id="KAF4628222.1"/>
    </source>
</evidence>
<feature type="transmembrane region" description="Helical" evidence="1">
    <location>
        <begin position="254"/>
        <end position="282"/>
    </location>
</feature>
<reference evidence="2 3" key="1">
    <citation type="submission" date="2020-03" db="EMBL/GenBank/DDBJ databases">
        <title>Draft Genome Sequence of Cudoniella acicularis.</title>
        <authorList>
            <person name="Buettner E."/>
            <person name="Kellner H."/>
        </authorList>
    </citation>
    <scope>NUCLEOTIDE SEQUENCE [LARGE SCALE GENOMIC DNA]</scope>
    <source>
        <strain evidence="2 3">DSM 108380</strain>
    </source>
</reference>
<dbReference type="Pfam" id="PF20246">
    <property type="entry name" value="DUF6601"/>
    <property type="match status" value="1"/>
</dbReference>
<sequence>MGNDTIEGEAIEPVTAKSKQSSSLSLNALSKPPSKITTIDDASFHSPRFNLYNRISRWLVIAGFKHRYYPLWELAVKGRILVIVHDPGLHLTWKDSVQYIKPLPACFGNPKIVTELSENGGEGLKHARGFFHSYTRIVKSECDYDIAVKKGLLPDPWLSLPGFEGWKKWKSLVEEWKEANPPADGQEEEEWSHRYPLPPACHGRYTYGELRLTRLNWIMWLLYLPHYFEPVSLKSYFYITEDPFGKFWQGYGKWVALLFIYVTVLLASLQLALTAGAMPHWFKDGCLVISYGLILLVLAHAILFIVYMWLWIIDQLVGYLRLQFWRTYQRHSSQG</sequence>
<dbReference type="InterPro" id="IPR046536">
    <property type="entry name" value="DUF6601"/>
</dbReference>
<keyword evidence="3" id="KW-1185">Reference proteome</keyword>
<comment type="caution">
    <text evidence="2">The sequence shown here is derived from an EMBL/GenBank/DDBJ whole genome shotgun (WGS) entry which is preliminary data.</text>
</comment>
<evidence type="ECO:0000313" key="3">
    <source>
        <dbReference type="Proteomes" id="UP000566819"/>
    </source>
</evidence>
<proteinExistence type="predicted"/>
<dbReference type="Proteomes" id="UP000566819">
    <property type="component" value="Unassembled WGS sequence"/>
</dbReference>
<evidence type="ECO:0000256" key="1">
    <source>
        <dbReference type="SAM" id="Phobius"/>
    </source>
</evidence>
<name>A0A8H4RHE5_9HELO</name>
<accession>A0A8H4RHE5</accession>
<dbReference type="PANTHER" id="PTHR34414:SF1">
    <property type="entry name" value="SUBTILISIN-LIKE SERINE PROTEASE"/>
    <property type="match status" value="1"/>
</dbReference>
<protein>
    <submittedName>
        <fullName evidence="2">Uncharacterized protein</fullName>
    </submittedName>
</protein>